<proteinExistence type="predicted"/>
<dbReference type="EMBL" id="PQVP01000002">
    <property type="protein sequence ID" value="POZ81762.1"/>
    <property type="molecule type" value="Genomic_DNA"/>
</dbReference>
<organism evidence="1 2">
    <name type="scientific">Burkholderia contaminans</name>
    <dbReference type="NCBI Taxonomy" id="488447"/>
    <lineage>
        <taxon>Bacteria</taxon>
        <taxon>Pseudomonadati</taxon>
        <taxon>Pseudomonadota</taxon>
        <taxon>Betaproteobacteria</taxon>
        <taxon>Burkholderiales</taxon>
        <taxon>Burkholderiaceae</taxon>
        <taxon>Burkholderia</taxon>
        <taxon>Burkholderia cepacia complex</taxon>
    </lineage>
</organism>
<evidence type="ECO:0000313" key="1">
    <source>
        <dbReference type="EMBL" id="POZ81762.1"/>
    </source>
</evidence>
<protein>
    <submittedName>
        <fullName evidence="1">Uncharacterized protein</fullName>
    </submittedName>
</protein>
<accession>A0A2S5DRT5</accession>
<sequence length="92" mass="9667">MGVKLSTPPDPRTPFEAPAWQTWFALLWRQFGQGDLGAFAVGSLPNGALEGQTAWAKNGRKVGEGAGAGTGVPVYWSNGAWRVYSTDAAVSA</sequence>
<gene>
    <name evidence="1" type="ORF">C3743_15730</name>
</gene>
<name>A0A2S5DRT5_9BURK</name>
<comment type="caution">
    <text evidence="1">The sequence shown here is derived from an EMBL/GenBank/DDBJ whole genome shotgun (WGS) entry which is preliminary data.</text>
</comment>
<dbReference type="Proteomes" id="UP000238655">
    <property type="component" value="Chromosome 1"/>
</dbReference>
<dbReference type="RefSeq" id="WP_105749867.1">
    <property type="nucleotide sequence ID" value="NZ_CM009575.1"/>
</dbReference>
<reference evidence="1 2" key="1">
    <citation type="submission" date="2018-01" db="EMBL/GenBank/DDBJ databases">
        <title>Successful Treatment of Persistent Burkholderia cepacia Bacteremia with Ceftazidime-Avibactam.</title>
        <authorList>
            <person name="Tamma P."/>
            <person name="Fan Y."/>
            <person name="Bergman Y."/>
            <person name="Sick-Samuels A."/>
            <person name="Hsu A."/>
            <person name="Timp W."/>
            <person name="Simner P."/>
        </authorList>
    </citation>
    <scope>NUCLEOTIDE SEQUENCE [LARGE SCALE GENOMIC DNA]</scope>
    <source>
        <strain evidence="1 2">170816</strain>
    </source>
</reference>
<evidence type="ECO:0000313" key="2">
    <source>
        <dbReference type="Proteomes" id="UP000238655"/>
    </source>
</evidence>
<dbReference type="AlphaFoldDB" id="A0A2S5DRT5"/>